<comment type="catalytic activity">
    <reaction evidence="5">
        <text>uridine(32) in tRNA = pseudouridine(32) in tRNA</text>
        <dbReference type="Rhea" id="RHEA:42544"/>
        <dbReference type="Rhea" id="RHEA-COMP:10107"/>
        <dbReference type="Rhea" id="RHEA-COMP:10108"/>
        <dbReference type="ChEBI" id="CHEBI:65314"/>
        <dbReference type="ChEBI" id="CHEBI:65315"/>
        <dbReference type="EC" id="5.4.99.28"/>
    </reaction>
</comment>
<keyword evidence="2" id="KW-0698">rRNA processing</keyword>
<evidence type="ECO:0000313" key="18">
    <source>
        <dbReference type="Proteomes" id="UP000587070"/>
    </source>
</evidence>
<evidence type="ECO:0000256" key="7">
    <source>
        <dbReference type="ARBA" id="ARBA00037305"/>
    </source>
</evidence>
<evidence type="ECO:0000256" key="8">
    <source>
        <dbReference type="ARBA" id="ARBA00038944"/>
    </source>
</evidence>
<evidence type="ECO:0000256" key="3">
    <source>
        <dbReference type="ARBA" id="ARBA00022694"/>
    </source>
</evidence>
<feature type="domain" description="Pseudouridine synthase RsuA/RluA-like" evidence="16">
    <location>
        <begin position="31"/>
        <end position="179"/>
    </location>
</feature>
<evidence type="ECO:0000256" key="5">
    <source>
        <dbReference type="ARBA" id="ARBA00036184"/>
    </source>
</evidence>
<dbReference type="PROSITE" id="PS01129">
    <property type="entry name" value="PSI_RLU"/>
    <property type="match status" value="1"/>
</dbReference>
<evidence type="ECO:0000256" key="15">
    <source>
        <dbReference type="ARBA" id="ARBA00043143"/>
    </source>
</evidence>
<dbReference type="PANTHER" id="PTHR21600:SF91">
    <property type="entry name" value="DUAL-SPECIFICITY RNA PSEUDOURIDINE SYNTHASE RLUA"/>
    <property type="match status" value="1"/>
</dbReference>
<dbReference type="CDD" id="cd02869">
    <property type="entry name" value="PseudoU_synth_RluA_like"/>
    <property type="match status" value="1"/>
</dbReference>
<evidence type="ECO:0000256" key="13">
    <source>
        <dbReference type="ARBA" id="ARBA00042844"/>
    </source>
</evidence>
<dbReference type="GO" id="GO:0160142">
    <property type="term" value="F:23S rRNA pseudouridine(746) synthase activity"/>
    <property type="evidence" value="ECO:0007669"/>
    <property type="project" value="UniProtKB-EC"/>
</dbReference>
<dbReference type="AlphaFoldDB" id="A0A840GB19"/>
<dbReference type="EC" id="5.4.99.28" evidence="8"/>
<dbReference type="GO" id="GO:0003723">
    <property type="term" value="F:RNA binding"/>
    <property type="evidence" value="ECO:0007669"/>
    <property type="project" value="InterPro"/>
</dbReference>
<evidence type="ECO:0000256" key="11">
    <source>
        <dbReference type="ARBA" id="ARBA00041266"/>
    </source>
</evidence>
<name>A0A840GB19_RHOTE</name>
<dbReference type="InterPro" id="IPR006224">
    <property type="entry name" value="PsdUridine_synth_RluA-like_CS"/>
</dbReference>
<accession>A0A840GB19</accession>
<evidence type="ECO:0000313" key="17">
    <source>
        <dbReference type="EMBL" id="MBB4249065.1"/>
    </source>
</evidence>
<keyword evidence="4 17" id="KW-0413">Isomerase</keyword>
<dbReference type="InterPro" id="IPR020103">
    <property type="entry name" value="PsdUridine_synth_cat_dom_sf"/>
</dbReference>
<dbReference type="PANTHER" id="PTHR21600">
    <property type="entry name" value="MITOCHONDRIAL RNA PSEUDOURIDINE SYNTHASE"/>
    <property type="match status" value="1"/>
</dbReference>
<dbReference type="RefSeq" id="WP_153116290.1">
    <property type="nucleotide sequence ID" value="NZ_JACIGE010000017.1"/>
</dbReference>
<dbReference type="OrthoDB" id="9785808at2"/>
<protein>
    <recommendedName>
        <fullName evidence="10">Dual-specificity RNA pseudouridine synthase RluA</fullName>
        <ecNumber evidence="8">5.4.99.28</ecNumber>
        <ecNumber evidence="9">5.4.99.29</ecNumber>
    </recommendedName>
    <alternativeName>
        <fullName evidence="11">23S rRNA pseudouridine(746) synthase</fullName>
    </alternativeName>
    <alternativeName>
        <fullName evidence="14">Ribosomal large subunit pseudouridine synthase A</fullName>
    </alternativeName>
    <alternativeName>
        <fullName evidence="13">rRNA pseudouridylate synthase A</fullName>
    </alternativeName>
    <alternativeName>
        <fullName evidence="15">rRNA-uridine isomerase A</fullName>
    </alternativeName>
    <alternativeName>
        <fullName evidence="12">tRNA pseudouridine(32) synthase</fullName>
    </alternativeName>
</protein>
<dbReference type="GO" id="GO:0008033">
    <property type="term" value="P:tRNA processing"/>
    <property type="evidence" value="ECO:0007669"/>
    <property type="project" value="UniProtKB-KW"/>
</dbReference>
<evidence type="ECO:0000256" key="12">
    <source>
        <dbReference type="ARBA" id="ARBA00042372"/>
    </source>
</evidence>
<dbReference type="EC" id="5.4.99.29" evidence="9"/>
<evidence type="ECO:0000256" key="10">
    <source>
        <dbReference type="ARBA" id="ARBA00039988"/>
    </source>
</evidence>
<comment type="caution">
    <text evidence="17">The sequence shown here is derived from an EMBL/GenBank/DDBJ whole genome shotgun (WGS) entry which is preliminary data.</text>
</comment>
<comment type="catalytic activity">
    <reaction evidence="6">
        <text>uridine(746) in 23S rRNA = pseudouridine(746) in 23S rRNA</text>
        <dbReference type="Rhea" id="RHEA:42548"/>
        <dbReference type="Rhea" id="RHEA-COMP:10109"/>
        <dbReference type="Rhea" id="RHEA-COMP:10110"/>
        <dbReference type="ChEBI" id="CHEBI:65314"/>
        <dbReference type="ChEBI" id="CHEBI:65315"/>
        <dbReference type="EC" id="5.4.99.29"/>
    </reaction>
</comment>
<dbReference type="Gene3D" id="3.30.2350.10">
    <property type="entry name" value="Pseudouridine synthase"/>
    <property type="match status" value="1"/>
</dbReference>
<dbReference type="EMBL" id="JACIGE010000017">
    <property type="protein sequence ID" value="MBB4249065.1"/>
    <property type="molecule type" value="Genomic_DNA"/>
</dbReference>
<evidence type="ECO:0000256" key="14">
    <source>
        <dbReference type="ARBA" id="ARBA00042883"/>
    </source>
</evidence>
<dbReference type="GO" id="GO:0160151">
    <property type="term" value="F:tRNA pseudouridine(32) synthase activity"/>
    <property type="evidence" value="ECO:0007669"/>
    <property type="project" value="UniProtKB-EC"/>
</dbReference>
<dbReference type="InterPro" id="IPR006145">
    <property type="entry name" value="PsdUridine_synth_RsuA/RluA"/>
</dbReference>
<evidence type="ECO:0000256" key="9">
    <source>
        <dbReference type="ARBA" id="ARBA00038945"/>
    </source>
</evidence>
<comment type="function">
    <text evidence="7">Dual specificity enzyme that catalyzes the synthesis of pseudouridine from uracil-746 in 23S ribosomal RNA and from uracil-32 in the anticodon stem and loop of transfer RNAs.</text>
</comment>
<dbReference type="GO" id="GO:0000455">
    <property type="term" value="P:enzyme-directed rRNA pseudouridine synthesis"/>
    <property type="evidence" value="ECO:0007669"/>
    <property type="project" value="TreeGrafter"/>
</dbReference>
<evidence type="ECO:0000256" key="6">
    <source>
        <dbReference type="ARBA" id="ARBA00036916"/>
    </source>
</evidence>
<dbReference type="Pfam" id="PF00849">
    <property type="entry name" value="PseudoU_synth_2"/>
    <property type="match status" value="1"/>
</dbReference>
<evidence type="ECO:0000256" key="4">
    <source>
        <dbReference type="ARBA" id="ARBA00023235"/>
    </source>
</evidence>
<keyword evidence="18" id="KW-1185">Reference proteome</keyword>
<evidence type="ECO:0000256" key="2">
    <source>
        <dbReference type="ARBA" id="ARBA00022552"/>
    </source>
</evidence>
<sequence length="228" mass="24951">MASTAAAPVALAHGIPGTRDGFRLLYIDEWIIVADKASGLLSVPGRGPDKQDSLGLRVAAEFADALMVHRLDMDTSGLLVIARGAEMHRRLSRMFRERRIDKEYVALVSGQPAATHGEIALPLAADWENRPRQRVDLVAGKPSLTRYRVANYDGASDVARLELRPQTGRSHQLRVHLQALGHPILGDALYADATAFAKAQRLCLHAARLAFTHPQHGQWLEFASAAPF</sequence>
<evidence type="ECO:0000259" key="16">
    <source>
        <dbReference type="Pfam" id="PF00849"/>
    </source>
</evidence>
<keyword evidence="3" id="KW-0819">tRNA processing</keyword>
<evidence type="ECO:0000256" key="1">
    <source>
        <dbReference type="ARBA" id="ARBA00010876"/>
    </source>
</evidence>
<gene>
    <name evidence="17" type="ORF">GGD90_003468</name>
</gene>
<reference evidence="17 18" key="1">
    <citation type="submission" date="2020-08" db="EMBL/GenBank/DDBJ databases">
        <title>Genome sequencing of Purple Non-Sulfur Bacteria from various extreme environments.</title>
        <authorList>
            <person name="Mayer M."/>
        </authorList>
    </citation>
    <scope>NUCLEOTIDE SEQUENCE [LARGE SCALE GENOMIC DNA]</scope>
    <source>
        <strain evidence="17 18">2761</strain>
    </source>
</reference>
<dbReference type="SUPFAM" id="SSF55120">
    <property type="entry name" value="Pseudouridine synthase"/>
    <property type="match status" value="1"/>
</dbReference>
<dbReference type="InterPro" id="IPR050188">
    <property type="entry name" value="RluA_PseudoU_synthase"/>
</dbReference>
<comment type="similarity">
    <text evidence="1">Belongs to the pseudouridine synthase RluA family.</text>
</comment>
<proteinExistence type="inferred from homology"/>
<dbReference type="Proteomes" id="UP000587070">
    <property type="component" value="Unassembled WGS sequence"/>
</dbReference>
<organism evidence="17 18">
    <name type="scientific">Rhodocyclus tenuis</name>
    <name type="common">Rhodospirillum tenue</name>
    <dbReference type="NCBI Taxonomy" id="1066"/>
    <lineage>
        <taxon>Bacteria</taxon>
        <taxon>Pseudomonadati</taxon>
        <taxon>Pseudomonadota</taxon>
        <taxon>Betaproteobacteria</taxon>
        <taxon>Rhodocyclales</taxon>
        <taxon>Rhodocyclaceae</taxon>
        <taxon>Rhodocyclus</taxon>
    </lineage>
</organism>